<dbReference type="SUPFAM" id="SSF46785">
    <property type="entry name" value="Winged helix' DNA-binding domain"/>
    <property type="match status" value="1"/>
</dbReference>
<protein>
    <submittedName>
        <fullName evidence="4">Helix-turn-helix domain-containing protein</fullName>
    </submittedName>
</protein>
<dbReference type="EMBL" id="JAGSOH010000063">
    <property type="protein sequence ID" value="MBR7828708.1"/>
    <property type="molecule type" value="Genomic_DNA"/>
</dbReference>
<dbReference type="PANTHER" id="PTHR43428:SF1">
    <property type="entry name" value="ARSENATE REDUCTASE"/>
    <property type="match status" value="1"/>
</dbReference>
<dbReference type="RefSeq" id="WP_212519842.1">
    <property type="nucleotide sequence ID" value="NZ_JAGSOH010000063.1"/>
</dbReference>
<dbReference type="Pfam" id="PF01451">
    <property type="entry name" value="LMWPc"/>
    <property type="match status" value="1"/>
</dbReference>
<dbReference type="Gene3D" id="1.10.10.10">
    <property type="entry name" value="Winged helix-like DNA-binding domain superfamily/Winged helix DNA-binding domain"/>
    <property type="match status" value="1"/>
</dbReference>
<dbReference type="GO" id="GO:0003700">
    <property type="term" value="F:DNA-binding transcription factor activity"/>
    <property type="evidence" value="ECO:0007669"/>
    <property type="project" value="InterPro"/>
</dbReference>
<dbReference type="InterPro" id="IPR036196">
    <property type="entry name" value="Ptyr_pPase_sf"/>
</dbReference>
<dbReference type="InterPro" id="IPR036388">
    <property type="entry name" value="WH-like_DNA-bd_sf"/>
</dbReference>
<dbReference type="GO" id="GO:0046685">
    <property type="term" value="P:response to arsenic-containing substance"/>
    <property type="evidence" value="ECO:0007669"/>
    <property type="project" value="UniProtKB-KW"/>
</dbReference>
<feature type="domain" description="Phosphotyrosine protein phosphatase I" evidence="2">
    <location>
        <begin position="97"/>
        <end position="221"/>
    </location>
</feature>
<dbReference type="Pfam" id="PF12840">
    <property type="entry name" value="HTH_20"/>
    <property type="match status" value="1"/>
</dbReference>
<evidence type="ECO:0000313" key="4">
    <source>
        <dbReference type="EMBL" id="MBR7828708.1"/>
    </source>
</evidence>
<dbReference type="InterPro" id="IPR036390">
    <property type="entry name" value="WH_DNA-bd_sf"/>
</dbReference>
<dbReference type="SMART" id="SM00418">
    <property type="entry name" value="HTH_ARSR"/>
    <property type="match status" value="1"/>
</dbReference>
<dbReference type="Proteomes" id="UP000676325">
    <property type="component" value="Unassembled WGS sequence"/>
</dbReference>
<dbReference type="InterPro" id="IPR001845">
    <property type="entry name" value="HTH_ArsR_DNA-bd_dom"/>
</dbReference>
<evidence type="ECO:0000259" key="3">
    <source>
        <dbReference type="SMART" id="SM00418"/>
    </source>
</evidence>
<proteinExistence type="predicted"/>
<accession>A0A941EE13</accession>
<dbReference type="SUPFAM" id="SSF52788">
    <property type="entry name" value="Phosphotyrosine protein phosphatases I"/>
    <property type="match status" value="1"/>
</dbReference>
<evidence type="ECO:0000259" key="2">
    <source>
        <dbReference type="SMART" id="SM00226"/>
    </source>
</evidence>
<comment type="caution">
    <text evidence="4">The sequence shown here is derived from an EMBL/GenBank/DDBJ whole genome shotgun (WGS) entry which is preliminary data.</text>
</comment>
<organism evidence="4 5">
    <name type="scientific">Actinospica acidithermotolerans</name>
    <dbReference type="NCBI Taxonomy" id="2828514"/>
    <lineage>
        <taxon>Bacteria</taxon>
        <taxon>Bacillati</taxon>
        <taxon>Actinomycetota</taxon>
        <taxon>Actinomycetes</taxon>
        <taxon>Catenulisporales</taxon>
        <taxon>Actinospicaceae</taxon>
        <taxon>Actinospica</taxon>
    </lineage>
</organism>
<dbReference type="AlphaFoldDB" id="A0A941EE13"/>
<reference evidence="4" key="1">
    <citation type="submission" date="2021-04" db="EMBL/GenBank/DDBJ databases">
        <title>Genome based classification of Actinospica acidithermotolerans sp. nov., an actinobacterium isolated from an Indonesian hot spring.</title>
        <authorList>
            <person name="Kusuma A.B."/>
            <person name="Putra K.E."/>
            <person name="Nafisah S."/>
            <person name="Loh J."/>
            <person name="Nouioui I."/>
            <person name="Goodfellow M."/>
        </authorList>
    </citation>
    <scope>NUCLEOTIDE SEQUENCE</scope>
    <source>
        <strain evidence="4">MGRD01-02</strain>
    </source>
</reference>
<keyword evidence="1" id="KW-0059">Arsenical resistance</keyword>
<gene>
    <name evidence="4" type="ORF">KDK95_20535</name>
</gene>
<dbReference type="Gene3D" id="3.40.50.2300">
    <property type="match status" value="1"/>
</dbReference>
<dbReference type="PANTHER" id="PTHR43428">
    <property type="entry name" value="ARSENATE REDUCTASE"/>
    <property type="match status" value="1"/>
</dbReference>
<sequence length="240" mass="25936">MNAERTDLETRAKRHAALGEPARLAIVERLVLSDASPTELGRELGLASNLLAHHLGLLEQAGLITRARSESDHRRNYVRLVPEALSALVPAGMREAQRVVFVCTANSARSPLAEALWSRRSSIPTASAGTEPAERVHPGTVKAARRHGLSLAGTRTRHLDQVIRPGDLVVAVCDHAHEHAGPRNGPWLHWAVPDPAPAGTDAAFDAAVEELTDRIDRLVPAIQPVRIDEGVEHDGDLPPR</sequence>
<evidence type="ECO:0000256" key="1">
    <source>
        <dbReference type="ARBA" id="ARBA00022849"/>
    </source>
</evidence>
<dbReference type="InterPro" id="IPR011991">
    <property type="entry name" value="ArsR-like_HTH"/>
</dbReference>
<keyword evidence="5" id="KW-1185">Reference proteome</keyword>
<name>A0A941EE13_9ACTN</name>
<evidence type="ECO:0000313" key="5">
    <source>
        <dbReference type="Proteomes" id="UP000676325"/>
    </source>
</evidence>
<feature type="domain" description="HTH arsR-type" evidence="3">
    <location>
        <begin position="13"/>
        <end position="94"/>
    </location>
</feature>
<dbReference type="CDD" id="cd00090">
    <property type="entry name" value="HTH_ARSR"/>
    <property type="match status" value="1"/>
</dbReference>
<dbReference type="SMART" id="SM00226">
    <property type="entry name" value="LMWPc"/>
    <property type="match status" value="1"/>
</dbReference>
<dbReference type="InterPro" id="IPR023485">
    <property type="entry name" value="Ptyr_pPase"/>
</dbReference>